<dbReference type="RefSeq" id="WP_015028851.1">
    <property type="nucleotide sequence ID" value="NC_018748.1"/>
</dbReference>
<keyword evidence="1" id="KW-1133">Transmembrane helix</keyword>
<proteinExistence type="predicted"/>
<feature type="transmembrane region" description="Helical" evidence="1">
    <location>
        <begin position="66"/>
        <end position="84"/>
    </location>
</feature>
<feature type="transmembrane region" description="Helical" evidence="1">
    <location>
        <begin position="121"/>
        <end position="142"/>
    </location>
</feature>
<feature type="transmembrane region" description="Helical" evidence="1">
    <location>
        <begin position="154"/>
        <end position="177"/>
    </location>
</feature>
<keyword evidence="1" id="KW-0472">Membrane</keyword>
<sequence length="249" mass="28565">MSANFVTFYLIIVLITGPFFQYLPVFTYLRWEEVLLAKVLNQAPTIFLLGYLLFPLKKKKNSNKPPLILFLLSSIFTEIHHYIVPPDYELMSIVGNNIVSYSILAYLLFSLRAPYKEITQAVWIYAAGVSLLIFALFGFSVIEIFKSYIPDRPLPFFIFITFILVSTFMVFLSFLLAKPFKRTWFEIVLGIIAMVCVDIYIYTSFFVLNSTPDLVYTFGKILSSVGILLVVDGISNQKPQNSLPNYLFS</sequence>
<evidence type="ECO:0000313" key="3">
    <source>
        <dbReference type="Proteomes" id="UP000002875"/>
    </source>
</evidence>
<feature type="transmembrane region" description="Helical" evidence="1">
    <location>
        <begin position="35"/>
        <end position="54"/>
    </location>
</feature>
<protein>
    <submittedName>
        <fullName evidence="2">Uncharacterized protein</fullName>
    </submittedName>
</protein>
<evidence type="ECO:0000256" key="1">
    <source>
        <dbReference type="SAM" id="Phobius"/>
    </source>
</evidence>
<organism evidence="2 3">
    <name type="scientific">Emticicia oligotrophica (strain DSM 17448 / CIP 109782 / MTCC 6937 / GPTSA100-15)</name>
    <dbReference type="NCBI Taxonomy" id="929562"/>
    <lineage>
        <taxon>Bacteria</taxon>
        <taxon>Pseudomonadati</taxon>
        <taxon>Bacteroidota</taxon>
        <taxon>Cytophagia</taxon>
        <taxon>Cytophagales</taxon>
        <taxon>Leadbetterellaceae</taxon>
        <taxon>Emticicia</taxon>
    </lineage>
</organism>
<dbReference type="EMBL" id="CP002961">
    <property type="protein sequence ID" value="AFK03153.1"/>
    <property type="molecule type" value="Genomic_DNA"/>
</dbReference>
<feature type="transmembrane region" description="Helical" evidence="1">
    <location>
        <begin position="7"/>
        <end position="29"/>
    </location>
</feature>
<feature type="transmembrane region" description="Helical" evidence="1">
    <location>
        <begin position="90"/>
        <end position="109"/>
    </location>
</feature>
<keyword evidence="3" id="KW-1185">Reference proteome</keyword>
<reference evidence="2 3" key="1">
    <citation type="submission" date="2011-07" db="EMBL/GenBank/DDBJ databases">
        <title>The complete genome of chromosome of Emticicia oligotrophica DSM 17448.</title>
        <authorList>
            <consortium name="US DOE Joint Genome Institute (JGI-PGF)"/>
            <person name="Lucas S."/>
            <person name="Han J."/>
            <person name="Lapidus A."/>
            <person name="Bruce D."/>
            <person name="Goodwin L."/>
            <person name="Pitluck S."/>
            <person name="Peters L."/>
            <person name="Kyrpides N."/>
            <person name="Mavromatis K."/>
            <person name="Ivanova N."/>
            <person name="Ovchinnikova G."/>
            <person name="Teshima H."/>
            <person name="Detter J.C."/>
            <person name="Tapia R."/>
            <person name="Han C."/>
            <person name="Land M."/>
            <person name="Hauser L."/>
            <person name="Markowitz V."/>
            <person name="Cheng J.-F."/>
            <person name="Hugenholtz P."/>
            <person name="Woyke T."/>
            <person name="Wu D."/>
            <person name="Tindall B."/>
            <person name="Pomrenke H."/>
            <person name="Brambilla E."/>
            <person name="Klenk H.-P."/>
            <person name="Eisen J.A."/>
        </authorList>
    </citation>
    <scope>NUCLEOTIDE SEQUENCE [LARGE SCALE GENOMIC DNA]</scope>
    <source>
        <strain evidence="2 3">DSM 17448</strain>
    </source>
</reference>
<evidence type="ECO:0000313" key="2">
    <source>
        <dbReference type="EMBL" id="AFK03153.1"/>
    </source>
</evidence>
<gene>
    <name evidence="2" type="ordered locus">Emtol_2014</name>
</gene>
<accession>A0ABN4ALY5</accession>
<name>A0ABN4ALY5_EMTOG</name>
<feature type="transmembrane region" description="Helical" evidence="1">
    <location>
        <begin position="184"/>
        <end position="208"/>
    </location>
</feature>
<keyword evidence="1" id="KW-0812">Transmembrane</keyword>
<dbReference type="Proteomes" id="UP000002875">
    <property type="component" value="Chromosome"/>
</dbReference>